<feature type="transmembrane region" description="Helical" evidence="14">
    <location>
        <begin position="957"/>
        <end position="976"/>
    </location>
</feature>
<feature type="transmembrane region" description="Helical" evidence="14">
    <location>
        <begin position="82"/>
        <end position="105"/>
    </location>
</feature>
<dbReference type="GO" id="GO:0000329">
    <property type="term" value="C:fungal-type vacuole membrane"/>
    <property type="evidence" value="ECO:0007669"/>
    <property type="project" value="UniProtKB-ARBA"/>
</dbReference>
<dbReference type="InterPro" id="IPR011527">
    <property type="entry name" value="ABC1_TM_dom"/>
</dbReference>
<feature type="domain" description="ABC transmembrane type-1" evidence="16">
    <location>
        <begin position="959"/>
        <end position="1240"/>
    </location>
</feature>
<dbReference type="InterPro" id="IPR017871">
    <property type="entry name" value="ABC_transporter-like_CS"/>
</dbReference>
<sequence length="1522" mass="168461">MHITRALTAVNRNPATSVSSSYQPFCHNSEGWGPLATHGYDFTPCFLGVPLAVTALLGTLTGTITVWWLLTKKSKQPTEKDWHYYTKLALVALIAVATSVEGYVQVTSHPESWLGDFRFWATIIQVASLGLVFAVHELEHERSRVPSGCLLFYWLFYVIALITKTRSLYIRNFTQHEFLFALVATNLVLSTTVFVLEVFVPKKQSPYRAIGDEHECPSEYSNIFSLVSFEWLTPLMKQGYKTYLTEDDLWDLPERNTSRVNADKFSVKWRSELRKSDPGIWTTIFSCWGKTYLCHVPIKLGADTLGYVQPQLLRMLITFIQSYQTDTPDPALRGFLIASSMFAVSLSQSLCNNQFMNYVFEMGQTVKAALVSNIYKKSQHLSNEGRAAKSTGDIVNLMAVDTQRIADLTRQGHQLWSCPFQITLCILSLYQLLGWAGFAGVGVMVILIPANLYIAHLMKKYQRIQMKNKDERTRVTTEILNNIKSIKLYSWTSAFAAKLAYIRNEKELRTLKKIGGTQAASRFLWNTTPFLVSCATFTLYVLFSDSPLAVDLVFPALTLFNLLTMPLTQLPGVISSVIESTVAINRVKSFLTAAELQGDAVTQLPPAKEHGEESVSVRDGSFTWGGEDSKKILSRINFSARKGELNCIVGRVGSGKSSLLQAMLGDLHKLHGEVTVRGTVAYVAQNAWIMNASVKNNVLFGHRFDPEFYDRTIKACALVEDLAILPDGDATEVGEKGIALSGGQKARLQLARAVYARADIYILDDILSAVDQHVGRHIINQVVGPKGLLRNKTRILATNSIPVLKEANHILMISEGKITEEGSYWEAVAQNGDIAALIRTVKSNTQDSGSPQSSYSSPTKATSGMHSDDDSDDDLLSSFAEKEYMIDEKEGRASTSSLPRASLSSIRRVRRGKGDEEMAMLPVPVSRQTKEISQKGKVKWNVYGAYAKACNFPAVCIWLFTVAAVQSLQVGASVWLKNWAEANEKSGANPDIAKHVGIYFALGISASAMIVLQTMIMWVYCSIQASRSLHERMAHAMFRSPMSFFETTPIGRILNRFSTDMFRVDEAISRSFSEMFGNGSRAFFTIAVICGTTPVFIAVLIPLGVLYSYIQRYYLRSNRELKRLESVSRSPIFAHFQESLGGISTIRAFKQQPQWAYENENRVDANNKAFFPAIYANRWLGIRLEFVGSLVVFTAATLSILAVINGGGPSAGAVGLAMSYGLQITQSLSMMVRVSVEVETNIVSVERVLEYANLPSEAEDVIRSNRPAPTWPAKGEVQFNDFSMRYRPELDLVLKNISISFKSREKIGVVGRTGAGKSSLTLSLFRIIEAASGGIEIDNLDTSVIGLADLRSKLAIIPQDAALFEGTIRDNLDPSHTKSNEELWDALDHARLKNHVSGMQGGLDAAVQEGGSNLSQGQKQLVSLARALLTKSSILVLDEATAAVDVETDEMLQATLRSDLFNDRTIITIAHRINTIIDCDRIVVLNRGEVAEFGTPEELTRSGGHFFGLAKEAGLIDNAGRR</sequence>
<keyword evidence="7" id="KW-0677">Repeat</keyword>
<dbReference type="FunFam" id="1.20.1560.10:FF:000001">
    <property type="entry name" value="ATP-binding cassette subfamily C member 1"/>
    <property type="match status" value="1"/>
</dbReference>
<evidence type="ECO:0000256" key="10">
    <source>
        <dbReference type="ARBA" id="ARBA00022967"/>
    </source>
</evidence>
<dbReference type="CDD" id="cd18603">
    <property type="entry name" value="ABC_6TM_MRP1_2_3_6_D2_like"/>
    <property type="match status" value="1"/>
</dbReference>
<dbReference type="Gene3D" id="1.20.1560.10">
    <property type="entry name" value="ABC transporter type 1, transmembrane domain"/>
    <property type="match status" value="2"/>
</dbReference>
<feature type="transmembrane region" description="Helical" evidence="14">
    <location>
        <begin position="1082"/>
        <end position="1110"/>
    </location>
</feature>
<dbReference type="SMART" id="SM00382">
    <property type="entry name" value="AAA"/>
    <property type="match status" value="2"/>
</dbReference>
<feature type="transmembrane region" description="Helical" evidence="14">
    <location>
        <begin position="117"/>
        <end position="136"/>
    </location>
</feature>
<feature type="transmembrane region" description="Helical" evidence="14">
    <location>
        <begin position="178"/>
        <end position="200"/>
    </location>
</feature>
<evidence type="ECO:0000256" key="5">
    <source>
        <dbReference type="ARBA" id="ARBA00022554"/>
    </source>
</evidence>
<dbReference type="SUPFAM" id="SSF52540">
    <property type="entry name" value="P-loop containing nucleoside triphosphate hydrolases"/>
    <property type="match status" value="2"/>
</dbReference>
<dbReference type="PROSITE" id="PS50893">
    <property type="entry name" value="ABC_TRANSPORTER_2"/>
    <property type="match status" value="2"/>
</dbReference>
<feature type="domain" description="ABC transporter" evidence="15">
    <location>
        <begin position="1277"/>
        <end position="1512"/>
    </location>
</feature>
<keyword evidence="6 14" id="KW-0812">Transmembrane</keyword>
<proteinExistence type="inferred from homology"/>
<dbReference type="EMBL" id="MU007014">
    <property type="protein sequence ID" value="KAF2435180.1"/>
    <property type="molecule type" value="Genomic_DNA"/>
</dbReference>
<evidence type="ECO:0000256" key="12">
    <source>
        <dbReference type="ARBA" id="ARBA00023136"/>
    </source>
</evidence>
<keyword evidence="4" id="KW-0597">Phosphoprotein</keyword>
<dbReference type="InterPro" id="IPR003439">
    <property type="entry name" value="ABC_transporter-like_ATP-bd"/>
</dbReference>
<dbReference type="PANTHER" id="PTHR24223:SF443">
    <property type="entry name" value="MULTIDRUG-RESISTANCE LIKE PROTEIN 1, ISOFORM I"/>
    <property type="match status" value="1"/>
</dbReference>
<dbReference type="Pfam" id="PF24357">
    <property type="entry name" value="TMD0_ABC"/>
    <property type="match status" value="1"/>
</dbReference>
<evidence type="ECO:0000256" key="1">
    <source>
        <dbReference type="ARBA" id="ARBA00004128"/>
    </source>
</evidence>
<evidence type="ECO:0000256" key="14">
    <source>
        <dbReference type="SAM" id="Phobius"/>
    </source>
</evidence>
<evidence type="ECO:0000256" key="11">
    <source>
        <dbReference type="ARBA" id="ARBA00022989"/>
    </source>
</evidence>
<feature type="transmembrane region" description="Helical" evidence="14">
    <location>
        <begin position="996"/>
        <end position="1020"/>
    </location>
</feature>
<keyword evidence="10" id="KW-1278">Translocase</keyword>
<dbReference type="FunFam" id="3.40.50.300:FF:000565">
    <property type="entry name" value="ABC bile acid transporter"/>
    <property type="match status" value="1"/>
</dbReference>
<dbReference type="Proteomes" id="UP000800235">
    <property type="component" value="Unassembled WGS sequence"/>
</dbReference>
<feature type="transmembrane region" description="Helical" evidence="14">
    <location>
        <begin position="1186"/>
        <end position="1204"/>
    </location>
</feature>
<organism evidence="17 18">
    <name type="scientific">Tothia fuscella</name>
    <dbReference type="NCBI Taxonomy" id="1048955"/>
    <lineage>
        <taxon>Eukaryota</taxon>
        <taxon>Fungi</taxon>
        <taxon>Dikarya</taxon>
        <taxon>Ascomycota</taxon>
        <taxon>Pezizomycotina</taxon>
        <taxon>Dothideomycetes</taxon>
        <taxon>Pleosporomycetidae</taxon>
        <taxon>Venturiales</taxon>
        <taxon>Cylindrosympodiaceae</taxon>
        <taxon>Tothia</taxon>
    </lineage>
</organism>
<dbReference type="InterPro" id="IPR027417">
    <property type="entry name" value="P-loop_NTPase"/>
</dbReference>
<dbReference type="FunFam" id="3.40.50.300:FF:000450">
    <property type="entry name" value="ABC transporter C family member 2"/>
    <property type="match status" value="1"/>
</dbReference>
<evidence type="ECO:0000256" key="3">
    <source>
        <dbReference type="ARBA" id="ARBA00022448"/>
    </source>
</evidence>
<dbReference type="PROSITE" id="PS00211">
    <property type="entry name" value="ABC_TRANSPORTER_1"/>
    <property type="match status" value="2"/>
</dbReference>
<dbReference type="CDD" id="cd18595">
    <property type="entry name" value="ABC_6TM_MRP1_2_3_6_D1_like"/>
    <property type="match status" value="1"/>
</dbReference>
<evidence type="ECO:0000313" key="18">
    <source>
        <dbReference type="Proteomes" id="UP000800235"/>
    </source>
</evidence>
<dbReference type="CDD" id="cd03250">
    <property type="entry name" value="ABCC_MRP_domain1"/>
    <property type="match status" value="1"/>
</dbReference>
<dbReference type="FunFam" id="1.20.1560.10:FF:000020">
    <property type="entry name" value="ABC metal ion transporter"/>
    <property type="match status" value="1"/>
</dbReference>
<evidence type="ECO:0000313" key="17">
    <source>
        <dbReference type="EMBL" id="KAF2435180.1"/>
    </source>
</evidence>
<dbReference type="OrthoDB" id="6500128at2759"/>
<dbReference type="GO" id="GO:0140359">
    <property type="term" value="F:ABC-type transporter activity"/>
    <property type="evidence" value="ECO:0007669"/>
    <property type="project" value="InterPro"/>
</dbReference>
<feature type="transmembrane region" description="Helical" evidence="14">
    <location>
        <begin position="47"/>
        <end position="70"/>
    </location>
</feature>
<evidence type="ECO:0000256" key="4">
    <source>
        <dbReference type="ARBA" id="ARBA00022553"/>
    </source>
</evidence>
<feature type="region of interest" description="Disordered" evidence="13">
    <location>
        <begin position="843"/>
        <end position="872"/>
    </location>
</feature>
<feature type="compositionally biased region" description="Low complexity" evidence="13">
    <location>
        <begin position="848"/>
        <end position="857"/>
    </location>
</feature>
<dbReference type="GO" id="GO:0005524">
    <property type="term" value="F:ATP binding"/>
    <property type="evidence" value="ECO:0007669"/>
    <property type="project" value="UniProtKB-KW"/>
</dbReference>
<dbReference type="PROSITE" id="PS50929">
    <property type="entry name" value="ABC_TM1F"/>
    <property type="match status" value="2"/>
</dbReference>
<dbReference type="SUPFAM" id="SSF90123">
    <property type="entry name" value="ABC transporter transmembrane region"/>
    <property type="match status" value="2"/>
</dbReference>
<comment type="similarity">
    <text evidence="2">Belongs to the ABC transporter superfamily. ABCC family. Conjugate transporter (TC 3.A.1.208) subfamily.</text>
</comment>
<keyword evidence="9" id="KW-0067">ATP-binding</keyword>
<evidence type="ECO:0000256" key="9">
    <source>
        <dbReference type="ARBA" id="ARBA00022840"/>
    </source>
</evidence>
<dbReference type="InterPro" id="IPR056227">
    <property type="entry name" value="TMD0_ABC"/>
</dbReference>
<dbReference type="PANTHER" id="PTHR24223">
    <property type="entry name" value="ATP-BINDING CASSETTE SUB-FAMILY C"/>
    <property type="match status" value="1"/>
</dbReference>
<name>A0A9P4P0R7_9PEZI</name>
<gene>
    <name evidence="17" type="ORF">EJ08DRAFT_392263</name>
</gene>
<evidence type="ECO:0000256" key="7">
    <source>
        <dbReference type="ARBA" id="ARBA00022737"/>
    </source>
</evidence>
<dbReference type="InterPro" id="IPR036640">
    <property type="entry name" value="ABC1_TM_sf"/>
</dbReference>
<dbReference type="InterPro" id="IPR050173">
    <property type="entry name" value="ABC_transporter_C-like"/>
</dbReference>
<evidence type="ECO:0000259" key="15">
    <source>
        <dbReference type="PROSITE" id="PS50893"/>
    </source>
</evidence>
<keyword evidence="5" id="KW-0926">Vacuole</keyword>
<keyword evidence="12 14" id="KW-0472">Membrane</keyword>
<keyword evidence="18" id="KW-1185">Reference proteome</keyword>
<keyword evidence="3" id="KW-0813">Transport</keyword>
<dbReference type="Gene3D" id="3.40.50.300">
    <property type="entry name" value="P-loop containing nucleotide triphosphate hydrolases"/>
    <property type="match status" value="2"/>
</dbReference>
<evidence type="ECO:0000256" key="6">
    <source>
        <dbReference type="ARBA" id="ARBA00022692"/>
    </source>
</evidence>
<evidence type="ECO:0000256" key="13">
    <source>
        <dbReference type="SAM" id="MobiDB-lite"/>
    </source>
</evidence>
<evidence type="ECO:0000259" key="16">
    <source>
        <dbReference type="PROSITE" id="PS50929"/>
    </source>
</evidence>
<reference evidence="17" key="1">
    <citation type="journal article" date="2020" name="Stud. Mycol.">
        <title>101 Dothideomycetes genomes: a test case for predicting lifestyles and emergence of pathogens.</title>
        <authorList>
            <person name="Haridas S."/>
            <person name="Albert R."/>
            <person name="Binder M."/>
            <person name="Bloem J."/>
            <person name="Labutti K."/>
            <person name="Salamov A."/>
            <person name="Andreopoulos B."/>
            <person name="Baker S."/>
            <person name="Barry K."/>
            <person name="Bills G."/>
            <person name="Bluhm B."/>
            <person name="Cannon C."/>
            <person name="Castanera R."/>
            <person name="Culley D."/>
            <person name="Daum C."/>
            <person name="Ezra D."/>
            <person name="Gonzalez J."/>
            <person name="Henrissat B."/>
            <person name="Kuo A."/>
            <person name="Liang C."/>
            <person name="Lipzen A."/>
            <person name="Lutzoni F."/>
            <person name="Magnuson J."/>
            <person name="Mondo S."/>
            <person name="Nolan M."/>
            <person name="Ohm R."/>
            <person name="Pangilinan J."/>
            <person name="Park H.-J."/>
            <person name="Ramirez L."/>
            <person name="Alfaro M."/>
            <person name="Sun H."/>
            <person name="Tritt A."/>
            <person name="Yoshinaga Y."/>
            <person name="Zwiers L.-H."/>
            <person name="Turgeon B."/>
            <person name="Goodwin S."/>
            <person name="Spatafora J."/>
            <person name="Crous P."/>
            <person name="Grigoriev I."/>
        </authorList>
    </citation>
    <scope>NUCLEOTIDE SEQUENCE</scope>
    <source>
        <strain evidence="17">CBS 130266</strain>
    </source>
</reference>
<comment type="subcellular location">
    <subcellularLocation>
        <location evidence="1">Vacuole membrane</location>
        <topology evidence="1">Multi-pass membrane protein</topology>
    </subcellularLocation>
</comment>
<dbReference type="GO" id="GO:0016887">
    <property type="term" value="F:ATP hydrolysis activity"/>
    <property type="evidence" value="ECO:0007669"/>
    <property type="project" value="InterPro"/>
</dbReference>
<dbReference type="InterPro" id="IPR003593">
    <property type="entry name" value="AAA+_ATPase"/>
</dbReference>
<evidence type="ECO:0000256" key="2">
    <source>
        <dbReference type="ARBA" id="ARBA00009726"/>
    </source>
</evidence>
<evidence type="ECO:0000256" key="8">
    <source>
        <dbReference type="ARBA" id="ARBA00022741"/>
    </source>
</evidence>
<feature type="transmembrane region" description="Helical" evidence="14">
    <location>
        <begin position="148"/>
        <end position="166"/>
    </location>
</feature>
<feature type="transmembrane region" description="Helical" evidence="14">
    <location>
        <begin position="438"/>
        <end position="458"/>
    </location>
</feature>
<feature type="domain" description="ABC transporter" evidence="15">
    <location>
        <begin position="615"/>
        <end position="840"/>
    </location>
</feature>
<keyword evidence="8" id="KW-0547">Nucleotide-binding</keyword>
<accession>A0A9P4P0R7</accession>
<dbReference type="CDD" id="cd03244">
    <property type="entry name" value="ABCC_MRP_domain2"/>
    <property type="match status" value="1"/>
</dbReference>
<dbReference type="GO" id="GO:0042592">
    <property type="term" value="P:homeostatic process"/>
    <property type="evidence" value="ECO:0007669"/>
    <property type="project" value="UniProtKB-ARBA"/>
</dbReference>
<dbReference type="Pfam" id="PF00005">
    <property type="entry name" value="ABC_tran"/>
    <property type="match status" value="2"/>
</dbReference>
<comment type="caution">
    <text evidence="17">The sequence shown here is derived from an EMBL/GenBank/DDBJ whole genome shotgun (WGS) entry which is preliminary data.</text>
</comment>
<keyword evidence="11 14" id="KW-1133">Transmembrane helix</keyword>
<feature type="domain" description="ABC transmembrane type-1" evidence="16">
    <location>
        <begin position="300"/>
        <end position="579"/>
    </location>
</feature>
<dbReference type="Pfam" id="PF00664">
    <property type="entry name" value="ABC_membrane"/>
    <property type="match status" value="2"/>
</dbReference>
<protein>
    <submittedName>
        <fullName evidence="17">ABC metal ion transporter</fullName>
    </submittedName>
</protein>